<accession>A0A6L3TCY4</accession>
<dbReference type="CDD" id="cd18586">
    <property type="entry name" value="ABC_6TM_PrtD_like"/>
    <property type="match status" value="1"/>
</dbReference>
<feature type="region of interest" description="Disordered" evidence="8">
    <location>
        <begin position="549"/>
        <end position="583"/>
    </location>
</feature>
<dbReference type="InterPro" id="IPR011527">
    <property type="entry name" value="ABC1_TM_dom"/>
</dbReference>
<evidence type="ECO:0000256" key="1">
    <source>
        <dbReference type="ARBA" id="ARBA00004651"/>
    </source>
</evidence>
<evidence type="ECO:0000256" key="8">
    <source>
        <dbReference type="SAM" id="MobiDB-lite"/>
    </source>
</evidence>
<dbReference type="InterPro" id="IPR036640">
    <property type="entry name" value="ABC1_TM_sf"/>
</dbReference>
<dbReference type="InterPro" id="IPR027417">
    <property type="entry name" value="P-loop_NTPase"/>
</dbReference>
<comment type="similarity">
    <text evidence="2">Belongs to the ABC transporter superfamily.</text>
</comment>
<dbReference type="InterPro" id="IPR010128">
    <property type="entry name" value="ATPase_T1SS_PrtD-like"/>
</dbReference>
<feature type="domain" description="ABC transmembrane type-1" evidence="11">
    <location>
        <begin position="22"/>
        <end position="299"/>
    </location>
</feature>
<dbReference type="GO" id="GO:0140359">
    <property type="term" value="F:ABC-type transporter activity"/>
    <property type="evidence" value="ECO:0007669"/>
    <property type="project" value="InterPro"/>
</dbReference>
<evidence type="ECO:0000259" key="11">
    <source>
        <dbReference type="PROSITE" id="PS50929"/>
    </source>
</evidence>
<evidence type="ECO:0000256" key="5">
    <source>
        <dbReference type="ARBA" id="ARBA00022840"/>
    </source>
</evidence>
<gene>
    <name evidence="12" type="ORF">F6X53_02020</name>
</gene>
<dbReference type="SUPFAM" id="SSF90123">
    <property type="entry name" value="ABC transporter transmembrane region"/>
    <property type="match status" value="1"/>
</dbReference>
<dbReference type="PROSITE" id="PS50929">
    <property type="entry name" value="ABC_TM1F"/>
    <property type="match status" value="1"/>
</dbReference>
<dbReference type="Gene3D" id="3.40.50.300">
    <property type="entry name" value="P-loop containing nucleotide triphosphate hydrolases"/>
    <property type="match status" value="1"/>
</dbReference>
<feature type="transmembrane region" description="Helical" evidence="9">
    <location>
        <begin position="20"/>
        <end position="43"/>
    </location>
</feature>
<dbReference type="GO" id="GO:0005886">
    <property type="term" value="C:plasma membrane"/>
    <property type="evidence" value="ECO:0007669"/>
    <property type="project" value="UniProtKB-SubCell"/>
</dbReference>
<keyword evidence="4" id="KW-0547">Nucleotide-binding</keyword>
<evidence type="ECO:0000256" key="9">
    <source>
        <dbReference type="SAM" id="Phobius"/>
    </source>
</evidence>
<evidence type="ECO:0000256" key="6">
    <source>
        <dbReference type="ARBA" id="ARBA00022989"/>
    </source>
</evidence>
<comment type="caution">
    <text evidence="12">The sequence shown here is derived from an EMBL/GenBank/DDBJ whole genome shotgun (WGS) entry which is preliminary data.</text>
</comment>
<keyword evidence="7 9" id="KW-0472">Membrane</keyword>
<keyword evidence="3 9" id="KW-0812">Transmembrane</keyword>
<dbReference type="Pfam" id="PF00664">
    <property type="entry name" value="ABC_membrane"/>
    <property type="match status" value="1"/>
</dbReference>
<dbReference type="GO" id="GO:0016887">
    <property type="term" value="F:ATP hydrolysis activity"/>
    <property type="evidence" value="ECO:0007669"/>
    <property type="project" value="InterPro"/>
</dbReference>
<proteinExistence type="inferred from homology"/>
<dbReference type="NCBIfam" id="TIGR01842">
    <property type="entry name" value="type_I_sec_PrtD"/>
    <property type="match status" value="1"/>
</dbReference>
<reference evidence="12 13" key="1">
    <citation type="submission" date="2019-09" db="EMBL/GenBank/DDBJ databases">
        <title>YIM 48816 draft genome.</title>
        <authorList>
            <person name="Jiang L."/>
        </authorList>
    </citation>
    <scope>NUCLEOTIDE SEQUENCE [LARGE SCALE GENOMIC DNA]</scope>
    <source>
        <strain evidence="12 13">YIM 48816</strain>
    </source>
</reference>
<dbReference type="InterPro" id="IPR003439">
    <property type="entry name" value="ABC_transporter-like_ATP-bd"/>
</dbReference>
<dbReference type="Proteomes" id="UP000474159">
    <property type="component" value="Unassembled WGS sequence"/>
</dbReference>
<dbReference type="AlphaFoldDB" id="A0A6L3TCY4"/>
<dbReference type="Pfam" id="PF00005">
    <property type="entry name" value="ABC_tran"/>
    <property type="match status" value="1"/>
</dbReference>
<dbReference type="SUPFAM" id="SSF52540">
    <property type="entry name" value="P-loop containing nucleoside triphosphate hydrolases"/>
    <property type="match status" value="1"/>
</dbReference>
<dbReference type="RefSeq" id="WP_150996654.1">
    <property type="nucleotide sequence ID" value="NZ_BPQY01000163.1"/>
</dbReference>
<dbReference type="GO" id="GO:0030253">
    <property type="term" value="P:protein secretion by the type I secretion system"/>
    <property type="evidence" value="ECO:0007669"/>
    <property type="project" value="InterPro"/>
</dbReference>
<organism evidence="12 13">
    <name type="scientific">Methylobacterium soli</name>
    <dbReference type="NCBI Taxonomy" id="553447"/>
    <lineage>
        <taxon>Bacteria</taxon>
        <taxon>Pseudomonadati</taxon>
        <taxon>Pseudomonadota</taxon>
        <taxon>Alphaproteobacteria</taxon>
        <taxon>Hyphomicrobiales</taxon>
        <taxon>Methylobacteriaceae</taxon>
        <taxon>Methylobacterium</taxon>
    </lineage>
</organism>
<dbReference type="GO" id="GO:0030256">
    <property type="term" value="C:type I protein secretion system complex"/>
    <property type="evidence" value="ECO:0007669"/>
    <property type="project" value="InterPro"/>
</dbReference>
<feature type="transmembrane region" description="Helical" evidence="9">
    <location>
        <begin position="155"/>
        <end position="173"/>
    </location>
</feature>
<feature type="transmembrane region" description="Helical" evidence="9">
    <location>
        <begin position="55"/>
        <end position="78"/>
    </location>
</feature>
<evidence type="ECO:0000313" key="13">
    <source>
        <dbReference type="Proteomes" id="UP000474159"/>
    </source>
</evidence>
<name>A0A6L3TCY4_9HYPH</name>
<evidence type="ECO:0000313" key="12">
    <source>
        <dbReference type="EMBL" id="KAB1081893.1"/>
    </source>
</evidence>
<dbReference type="SMART" id="SM00382">
    <property type="entry name" value="AAA"/>
    <property type="match status" value="1"/>
</dbReference>
<dbReference type="GO" id="GO:0034040">
    <property type="term" value="F:ATPase-coupled lipid transmembrane transporter activity"/>
    <property type="evidence" value="ECO:0007669"/>
    <property type="project" value="TreeGrafter"/>
</dbReference>
<dbReference type="OrthoDB" id="9808328at2"/>
<dbReference type="PROSITE" id="PS00211">
    <property type="entry name" value="ABC_TRANSPORTER_1"/>
    <property type="match status" value="1"/>
</dbReference>
<dbReference type="InterPro" id="IPR003593">
    <property type="entry name" value="AAA+_ATPase"/>
</dbReference>
<feature type="transmembrane region" description="Helical" evidence="9">
    <location>
        <begin position="246"/>
        <end position="264"/>
    </location>
</feature>
<dbReference type="InterPro" id="IPR039421">
    <property type="entry name" value="Type_1_exporter"/>
</dbReference>
<keyword evidence="5" id="KW-0067">ATP-binding</keyword>
<evidence type="ECO:0000256" key="3">
    <source>
        <dbReference type="ARBA" id="ARBA00022692"/>
    </source>
</evidence>
<feature type="domain" description="ABC transporter" evidence="10">
    <location>
        <begin position="330"/>
        <end position="565"/>
    </location>
</feature>
<evidence type="ECO:0000259" key="10">
    <source>
        <dbReference type="PROSITE" id="PS50893"/>
    </source>
</evidence>
<dbReference type="PANTHER" id="PTHR24221">
    <property type="entry name" value="ATP-BINDING CASSETTE SUB-FAMILY B"/>
    <property type="match status" value="1"/>
</dbReference>
<evidence type="ECO:0000256" key="2">
    <source>
        <dbReference type="ARBA" id="ARBA00005417"/>
    </source>
</evidence>
<comment type="subcellular location">
    <subcellularLocation>
        <location evidence="1">Cell membrane</location>
        <topology evidence="1">Multi-pass membrane protein</topology>
    </subcellularLocation>
</comment>
<dbReference type="PANTHER" id="PTHR24221:SF248">
    <property type="entry name" value="ABC TRANSPORTER TRANSMEMBRANE REGION"/>
    <property type="match status" value="1"/>
</dbReference>
<dbReference type="PROSITE" id="PS50893">
    <property type="entry name" value="ABC_TRANSPORTER_2"/>
    <property type="match status" value="1"/>
</dbReference>
<dbReference type="InterPro" id="IPR017871">
    <property type="entry name" value="ABC_transporter-like_CS"/>
</dbReference>
<dbReference type="GO" id="GO:0005524">
    <property type="term" value="F:ATP binding"/>
    <property type="evidence" value="ECO:0007669"/>
    <property type="project" value="UniProtKB-KW"/>
</dbReference>
<dbReference type="InterPro" id="IPR047957">
    <property type="entry name" value="ABC_AprD-like_6TM"/>
</dbReference>
<protein>
    <submittedName>
        <fullName evidence="12">Type I secretion system permease/ATPase</fullName>
    </submittedName>
</protein>
<dbReference type="EMBL" id="VZZK01000001">
    <property type="protein sequence ID" value="KAB1081893.1"/>
    <property type="molecule type" value="Genomic_DNA"/>
</dbReference>
<sequence>MISSKDSLILDHGVRSMMPALVTALTFGLFINVLLLVSPLYMLQIYDRVLSSRNEVTLIGLTVIAAFALLVCAVLEMLRARILVRGGLAFDQQIAEPIFGAVHRGNLRSPEAGHGIALRDVDTVREFLTGPGLLAICDAPWAPIFLGICFVLHPWFGWMTAAGGAAILVLALVNECVTRRALAAAGQAVSAAGRTAQATFRNGDVIQAMGMLAALRNLWSGCHRAVLASQASASDRAGLIVALSKFIRMLLQMMILCAGAYLAIHREITAGSMIAASILSGRALAPVEVLVANWKGFVSARLSYGRLRRLDALARPRRESLALPRPHGAIEAENLFAAAPGQHDPILRGISFRLAPGTVLGVVGPSAAGKSSLARAMTGVWPVQRGTVRIDGADLAHWDPQVLGRHVGYLPQDVELFSGTVAQNIARFQEIDAEAVIAVAQAAGCHAMIQELADGYNTQIGAGGYVLSGGQRQRIALARAMYADPCFVVLDEPNANLDTEGEAALMRAVSALKSRGTTVMIITHKVNVLVEADLVLAMDAGIVQISGPPEQVLPSVSGPRPVPSFPGDRNEDPVLVPAQRAVG</sequence>
<dbReference type="Gene3D" id="1.20.1560.10">
    <property type="entry name" value="ABC transporter type 1, transmembrane domain"/>
    <property type="match status" value="1"/>
</dbReference>
<evidence type="ECO:0000256" key="7">
    <source>
        <dbReference type="ARBA" id="ARBA00023136"/>
    </source>
</evidence>
<evidence type="ECO:0000256" key="4">
    <source>
        <dbReference type="ARBA" id="ARBA00022741"/>
    </source>
</evidence>
<keyword evidence="6 9" id="KW-1133">Transmembrane helix</keyword>
<keyword evidence="13" id="KW-1185">Reference proteome</keyword>